<accession>A0A166B2A5</accession>
<gene>
    <name evidence="2" type="ORF">FIBSPDRAFT_167122</name>
</gene>
<proteinExistence type="predicted"/>
<evidence type="ECO:0000313" key="3">
    <source>
        <dbReference type="Proteomes" id="UP000076532"/>
    </source>
</evidence>
<dbReference type="PANTHER" id="PTHR44329">
    <property type="entry name" value="SERINE/THREONINE-PROTEIN KINASE TNNI3K-RELATED"/>
    <property type="match status" value="1"/>
</dbReference>
<dbReference type="InterPro" id="IPR011009">
    <property type="entry name" value="Kinase-like_dom_sf"/>
</dbReference>
<dbReference type="OrthoDB" id="4062651at2759"/>
<dbReference type="InterPro" id="IPR008271">
    <property type="entry name" value="Ser/Thr_kinase_AS"/>
</dbReference>
<reference evidence="2 3" key="1">
    <citation type="journal article" date="2016" name="Mol. Biol. Evol.">
        <title>Comparative Genomics of Early-Diverging Mushroom-Forming Fungi Provides Insights into the Origins of Lignocellulose Decay Capabilities.</title>
        <authorList>
            <person name="Nagy L.G."/>
            <person name="Riley R."/>
            <person name="Tritt A."/>
            <person name="Adam C."/>
            <person name="Daum C."/>
            <person name="Floudas D."/>
            <person name="Sun H."/>
            <person name="Yadav J.S."/>
            <person name="Pangilinan J."/>
            <person name="Larsson K.H."/>
            <person name="Matsuura K."/>
            <person name="Barry K."/>
            <person name="Labutti K."/>
            <person name="Kuo R."/>
            <person name="Ohm R.A."/>
            <person name="Bhattacharya S.S."/>
            <person name="Shirouzu T."/>
            <person name="Yoshinaga Y."/>
            <person name="Martin F.M."/>
            <person name="Grigoriev I.V."/>
            <person name="Hibbett D.S."/>
        </authorList>
    </citation>
    <scope>NUCLEOTIDE SEQUENCE [LARGE SCALE GENOMIC DNA]</scope>
    <source>
        <strain evidence="2 3">CBS 109695</strain>
    </source>
</reference>
<name>A0A166B2A5_9AGAM</name>
<dbReference type="PROSITE" id="PS50011">
    <property type="entry name" value="PROTEIN_KINASE_DOM"/>
    <property type="match status" value="1"/>
</dbReference>
<dbReference type="InterPro" id="IPR051681">
    <property type="entry name" value="Ser/Thr_Kinases-Pseudokinases"/>
</dbReference>
<dbReference type="Proteomes" id="UP000076532">
    <property type="component" value="Unassembled WGS sequence"/>
</dbReference>
<evidence type="ECO:0000259" key="1">
    <source>
        <dbReference type="PROSITE" id="PS50011"/>
    </source>
</evidence>
<dbReference type="GO" id="GO:0004674">
    <property type="term" value="F:protein serine/threonine kinase activity"/>
    <property type="evidence" value="ECO:0007669"/>
    <property type="project" value="TreeGrafter"/>
</dbReference>
<protein>
    <submittedName>
        <fullName evidence="2">Kinase-like protein</fullName>
    </submittedName>
</protein>
<dbReference type="SUPFAM" id="SSF56112">
    <property type="entry name" value="Protein kinase-like (PK-like)"/>
    <property type="match status" value="1"/>
</dbReference>
<dbReference type="InterPro" id="IPR000719">
    <property type="entry name" value="Prot_kinase_dom"/>
</dbReference>
<dbReference type="Gene3D" id="1.10.510.10">
    <property type="entry name" value="Transferase(Phosphotransferase) domain 1"/>
    <property type="match status" value="1"/>
</dbReference>
<feature type="domain" description="Protein kinase" evidence="1">
    <location>
        <begin position="1"/>
        <end position="246"/>
    </location>
</feature>
<dbReference type="AlphaFoldDB" id="A0A166B2A5"/>
<dbReference type="PIRSF" id="PIRSF000654">
    <property type="entry name" value="Integrin-linked_kinase"/>
    <property type="match status" value="1"/>
</dbReference>
<organism evidence="2 3">
    <name type="scientific">Athelia psychrophila</name>
    <dbReference type="NCBI Taxonomy" id="1759441"/>
    <lineage>
        <taxon>Eukaryota</taxon>
        <taxon>Fungi</taxon>
        <taxon>Dikarya</taxon>
        <taxon>Basidiomycota</taxon>
        <taxon>Agaricomycotina</taxon>
        <taxon>Agaricomycetes</taxon>
        <taxon>Agaricomycetidae</taxon>
        <taxon>Atheliales</taxon>
        <taxon>Atheliaceae</taxon>
        <taxon>Athelia</taxon>
    </lineage>
</organism>
<keyword evidence="3" id="KW-1185">Reference proteome</keyword>
<dbReference type="SMART" id="SM00220">
    <property type="entry name" value="S_TKc"/>
    <property type="match status" value="1"/>
</dbReference>
<dbReference type="STRING" id="436010.A0A166B2A5"/>
<sequence length="251" mass="28413">MPHAATLMQCAQRIRREVVTWRYLKHANVTQFLGVAQMAPNLPLGLVSCFLSRNKFLDYIGRHPELKRQMALDIARGLQYLHSREPPVIHGDIKPDNILISDNGAAQLNDFGTSQILDVGGFTTKVPRNMRYTAPELLPITETLTEPRPTMQSDIFSLGMLFLVLFNHRPNIDLQAGLPYNHVRQVNDNGAVEVKLLQRIHAGERPVRARYPVIEDDRIWHLITSCWDGDATQRPIISHVVQTLEFGAAVL</sequence>
<dbReference type="PROSITE" id="PS00108">
    <property type="entry name" value="PROTEIN_KINASE_ST"/>
    <property type="match status" value="1"/>
</dbReference>
<dbReference type="EMBL" id="KV417651">
    <property type="protein sequence ID" value="KZP12204.1"/>
    <property type="molecule type" value="Genomic_DNA"/>
</dbReference>
<evidence type="ECO:0000313" key="2">
    <source>
        <dbReference type="EMBL" id="KZP12204.1"/>
    </source>
</evidence>
<dbReference type="GO" id="GO:0005524">
    <property type="term" value="F:ATP binding"/>
    <property type="evidence" value="ECO:0007669"/>
    <property type="project" value="InterPro"/>
</dbReference>
<dbReference type="Pfam" id="PF00069">
    <property type="entry name" value="Pkinase"/>
    <property type="match status" value="1"/>
</dbReference>